<dbReference type="OrthoDB" id="74764at2759"/>
<evidence type="ECO:0000256" key="1">
    <source>
        <dbReference type="SAM" id="MobiDB-lite"/>
    </source>
</evidence>
<sequence>MDPSIDLAATSTCTTCRVVEDKSNYWTAVLYFKHLNGSYIRVIKWRITTPALVSNRRHDNLLLPASGADEEPQYRAFPEDNIPQGRLVKAVTFSCFQGDDPDPFGSPGNALKIPSGSPPNQCHWRYPVEFLFPRCWDGINLDPPDHSVCTALLRFGQDGLQFFGTDCPASHPVRLPILFMEIVWDTRPFNTPSSGPRTAPSHLSSVWAIPLGTDNTPTTSSDGKATRSSMRWTRASLEAASPQTALS</sequence>
<organism evidence="3 4">
    <name type="scientific">Ephemerocybe angulata</name>
    <dbReference type="NCBI Taxonomy" id="980116"/>
    <lineage>
        <taxon>Eukaryota</taxon>
        <taxon>Fungi</taxon>
        <taxon>Dikarya</taxon>
        <taxon>Basidiomycota</taxon>
        <taxon>Agaricomycotina</taxon>
        <taxon>Agaricomycetes</taxon>
        <taxon>Agaricomycetidae</taxon>
        <taxon>Agaricales</taxon>
        <taxon>Agaricineae</taxon>
        <taxon>Psathyrellaceae</taxon>
        <taxon>Ephemerocybe</taxon>
    </lineage>
</organism>
<dbReference type="Proteomes" id="UP000541558">
    <property type="component" value="Unassembled WGS sequence"/>
</dbReference>
<reference evidence="3 4" key="1">
    <citation type="journal article" date="2020" name="ISME J.">
        <title>Uncovering the hidden diversity of litter-decomposition mechanisms in mushroom-forming fungi.</title>
        <authorList>
            <person name="Floudas D."/>
            <person name="Bentzer J."/>
            <person name="Ahren D."/>
            <person name="Johansson T."/>
            <person name="Persson P."/>
            <person name="Tunlid A."/>
        </authorList>
    </citation>
    <scope>NUCLEOTIDE SEQUENCE [LARGE SCALE GENOMIC DNA]</scope>
    <source>
        <strain evidence="3 4">CBS 175.51</strain>
    </source>
</reference>
<keyword evidence="4" id="KW-1185">Reference proteome</keyword>
<evidence type="ECO:0000313" key="3">
    <source>
        <dbReference type="EMBL" id="KAF5311646.1"/>
    </source>
</evidence>
<proteinExistence type="predicted"/>
<comment type="caution">
    <text evidence="3">The sequence shown here is derived from an EMBL/GenBank/DDBJ whole genome shotgun (WGS) entry which is preliminary data.</text>
</comment>
<feature type="compositionally biased region" description="Polar residues" evidence="1">
    <location>
        <begin position="213"/>
        <end position="231"/>
    </location>
</feature>
<evidence type="ECO:0000259" key="2">
    <source>
        <dbReference type="Pfam" id="PF09362"/>
    </source>
</evidence>
<name>A0A8H5AVG7_9AGAR</name>
<dbReference type="AlphaFoldDB" id="A0A8H5AVG7"/>
<evidence type="ECO:0000313" key="4">
    <source>
        <dbReference type="Proteomes" id="UP000541558"/>
    </source>
</evidence>
<feature type="region of interest" description="Disordered" evidence="1">
    <location>
        <begin position="210"/>
        <end position="247"/>
    </location>
</feature>
<dbReference type="Pfam" id="PF09362">
    <property type="entry name" value="DUF1996"/>
    <property type="match status" value="1"/>
</dbReference>
<protein>
    <recommendedName>
        <fullName evidence="2">DUF1996 domain-containing protein</fullName>
    </recommendedName>
</protein>
<gene>
    <name evidence="3" type="ORF">D9611_009563</name>
</gene>
<dbReference type="PANTHER" id="PTHR43662">
    <property type="match status" value="1"/>
</dbReference>
<dbReference type="InterPro" id="IPR018535">
    <property type="entry name" value="DUF1996"/>
</dbReference>
<dbReference type="EMBL" id="JAACJK010000225">
    <property type="protein sequence ID" value="KAF5311646.1"/>
    <property type="molecule type" value="Genomic_DNA"/>
</dbReference>
<feature type="domain" description="DUF1996" evidence="2">
    <location>
        <begin position="8"/>
        <end position="203"/>
    </location>
</feature>
<dbReference type="PANTHER" id="PTHR43662:SF3">
    <property type="entry name" value="DOMAIN PROTEIN, PUTATIVE (AFU_ORTHOLOGUE AFUA_6G11970)-RELATED"/>
    <property type="match status" value="1"/>
</dbReference>
<accession>A0A8H5AVG7</accession>